<feature type="compositionally biased region" description="Basic and acidic residues" evidence="9">
    <location>
        <begin position="1224"/>
        <end position="1234"/>
    </location>
</feature>
<comment type="subcellular location">
    <subcellularLocation>
        <location evidence="1">Nucleus</location>
    </subcellularLocation>
</comment>
<feature type="region of interest" description="Disordered" evidence="9">
    <location>
        <begin position="655"/>
        <end position="678"/>
    </location>
</feature>
<keyword evidence="4 7" id="KW-0863">Zinc-finger</keyword>
<evidence type="ECO:0000313" key="11">
    <source>
        <dbReference type="EMBL" id="CAL7934647.1"/>
    </source>
</evidence>
<dbReference type="PANTHER" id="PTHR24406">
    <property type="entry name" value="TRANSCRIPTIONAL REPRESSOR CTCFL-RELATED"/>
    <property type="match status" value="1"/>
</dbReference>
<dbReference type="EMBL" id="CAXAJV020001281">
    <property type="protein sequence ID" value="CAL7934647.1"/>
    <property type="molecule type" value="Genomic_DNA"/>
</dbReference>
<dbReference type="Proteomes" id="UP001642520">
    <property type="component" value="Unassembled WGS sequence"/>
</dbReference>
<evidence type="ECO:0000256" key="7">
    <source>
        <dbReference type="PROSITE-ProRule" id="PRU00042"/>
    </source>
</evidence>
<keyword evidence="3" id="KW-0677">Repeat</keyword>
<evidence type="ECO:0000256" key="5">
    <source>
        <dbReference type="ARBA" id="ARBA00022833"/>
    </source>
</evidence>
<dbReference type="SMART" id="SM00355">
    <property type="entry name" value="ZnF_C2H2"/>
    <property type="match status" value="9"/>
</dbReference>
<protein>
    <recommendedName>
        <fullName evidence="10">C2H2-type domain-containing protein</fullName>
    </recommendedName>
</protein>
<keyword evidence="6" id="KW-0539">Nucleus</keyword>
<dbReference type="InterPro" id="IPR036236">
    <property type="entry name" value="Znf_C2H2_sf"/>
</dbReference>
<feature type="region of interest" description="Disordered" evidence="9">
    <location>
        <begin position="1192"/>
        <end position="1211"/>
    </location>
</feature>
<feature type="coiled-coil region" evidence="8">
    <location>
        <begin position="543"/>
        <end position="575"/>
    </location>
</feature>
<keyword evidence="5" id="KW-0862">Zinc</keyword>
<evidence type="ECO:0000256" key="1">
    <source>
        <dbReference type="ARBA" id="ARBA00004123"/>
    </source>
</evidence>
<evidence type="ECO:0000256" key="6">
    <source>
        <dbReference type="ARBA" id="ARBA00023242"/>
    </source>
</evidence>
<sequence length="1607" mass="182745">MPKLRKNRRIETRWGVKYYTAVKNAVFLTQAQPYVPAAPPPSVRKYIPECETRYMCTQCKDCFHFRSSLEDHIARKSWILGYWCQHCFVTTCKHNSTEGSLCSICMQSDREKRSYLQRRGLRKGQKFGVVRIFYNQCHFFAHLKTHNVNLVYMGDLMLMPLPTNLNDWRPEVDVTCEALMEHTFITKVHIMDWLKEKNIADNWWKLTVNETEDSSSPVALILKHYKGRFYFKPLEVPVDELFSTLKFSDSTPRDSKTSSGIEVCDSIGKLAKKTSPPCTDTIASISDESVIENDDNPCTANEIAFVDCGLTSKYLEPEIPLNNARKRDTTVSTRSVQNSVNTFQPSNVVVSKLKKNRARINCISPDMVMSYGNIIITPKRDMKDALSNCPDKQPWKSLIHKSNKGATPIKVVTEGDVTKVDSYKKLNKSLLSNSLMKDPLSRAQSETSNATKMNVCKNKLDKSKQNVHTLTVNSSQKFVTIQSAKHVDINTIINKLPPRITTITSNANNKKIVFIRQASDNVTASGNKESPSKMVVNLVPDKNEKLLEVKRNLKNEKLSQTNKESSKTISKIETERAKDKGRSFPSKVVYQNGRKYIIKKSTGSIKNVKSVSNVLIPVKDSQRIAQSKSTNGVPPLIPLNSTEIENISNKERMNSSFHDDVTPLTPSPSPSELSSSSSCDVQSKHFVSSIKGSQKMDTSYLAVEHSETGVNIRNMNNSFESLSFHKGEDQSLYLDVKFHNQKPIYTIVDTSTMVTKCREEMLNEFFHLSYFELKKRYDHLQQITEEISRVMNFVTDNVIKENLKAVLILQTVLKHCIDKCSEKAEDTDEIDVPLNDWESEYQRTSEKPVCKGCNKITKPKYYIPGFSKPARNDNYCSCYRHVCHKCYTYQGNSTRFVAHQTFHDKEKPYLCPDCYRKFTTYKSLEVHTWTTCFHTLKKRVLGCKVCEVDGFQDMESVARHFAIMHSHNKIACDKCYIILPSYSQYRKHHKEKHSDSNNHQPIRLVLCKLGRCIVRCEDYMLHMEKHSVVQRLIWFKCPFCAFIHVEAKRIMSHLQSGHETRLKELISPEVLSYIKQVEIAAVKSAKNNLQQSKFTNTQKRPTEDGTVMPKIINARTITSEVFERGAHDYLITCDMPQSSDDVNVQTALSLKSSKISPKILDVRSVANATPANRSKYATHEALGKFIKTEKQDAEEYGTPKEMEKSEKIESKGIATKIKIESKDSMDDDWNDSKGNKTSSDPLSVESLRQHFALKGKQEPSGNDTSTNETYSEKEKLQMIKTEITKPPPLTRIPRHVLESNRPKKAGHTTKGGKTRRELPQRIALNGPANSNEVLSFSCHLCGELINTSKSILIDHFRSRHPQECKLSTVTADLLRISSDFINGGYKEVLSSKKRRSESSVSGSKRRRRWTPKKYTDGKSTNFAGLGLCVKQETAKDSEGNFRCKKCDQRCSDMASLREHIASNHRIRGRYLICLECGDNFVVAPSLQMHLKAFHGIEDPITYMAQNTSYAPDNVDNLEAGGKSIEANQCHVCMAVFEDKAAVDKHLRVHGMAFLNRKRIEAQNALKSPGRKSEEEEEKRMPIKANPKGPIRKDKPAETILEKITATI</sequence>
<feature type="region of interest" description="Disordered" evidence="9">
    <location>
        <begin position="1224"/>
        <end position="1243"/>
    </location>
</feature>
<feature type="region of interest" description="Disordered" evidence="9">
    <location>
        <begin position="1392"/>
        <end position="1415"/>
    </location>
</feature>
<evidence type="ECO:0000256" key="3">
    <source>
        <dbReference type="ARBA" id="ARBA00022737"/>
    </source>
</evidence>
<organism evidence="11 12">
    <name type="scientific">Xylocopa violacea</name>
    <name type="common">Violet carpenter bee</name>
    <name type="synonym">Apis violacea</name>
    <dbReference type="NCBI Taxonomy" id="135666"/>
    <lineage>
        <taxon>Eukaryota</taxon>
        <taxon>Metazoa</taxon>
        <taxon>Ecdysozoa</taxon>
        <taxon>Arthropoda</taxon>
        <taxon>Hexapoda</taxon>
        <taxon>Insecta</taxon>
        <taxon>Pterygota</taxon>
        <taxon>Neoptera</taxon>
        <taxon>Endopterygota</taxon>
        <taxon>Hymenoptera</taxon>
        <taxon>Apocrita</taxon>
        <taxon>Aculeata</taxon>
        <taxon>Apoidea</taxon>
        <taxon>Anthophila</taxon>
        <taxon>Apidae</taxon>
        <taxon>Xylocopa</taxon>
        <taxon>Xylocopa</taxon>
    </lineage>
</organism>
<dbReference type="PROSITE" id="PS00028">
    <property type="entry name" value="ZINC_FINGER_C2H2_1"/>
    <property type="match status" value="4"/>
</dbReference>
<feature type="domain" description="C2H2-type" evidence="10">
    <location>
        <begin position="909"/>
        <end position="939"/>
    </location>
</feature>
<evidence type="ECO:0000313" key="12">
    <source>
        <dbReference type="Proteomes" id="UP001642520"/>
    </source>
</evidence>
<keyword evidence="8" id="KW-0175">Coiled coil</keyword>
<dbReference type="PROSITE" id="PS50157">
    <property type="entry name" value="ZINC_FINGER_C2H2_2"/>
    <property type="match status" value="2"/>
</dbReference>
<feature type="compositionally biased region" description="Basic and acidic residues" evidence="9">
    <location>
        <begin position="1570"/>
        <end position="1580"/>
    </location>
</feature>
<dbReference type="SUPFAM" id="SSF57667">
    <property type="entry name" value="beta-beta-alpha zinc fingers"/>
    <property type="match status" value="1"/>
</dbReference>
<comment type="caution">
    <text evidence="11">The sequence shown here is derived from an EMBL/GenBank/DDBJ whole genome shotgun (WGS) entry which is preliminary data.</text>
</comment>
<feature type="compositionally biased region" description="Basic and acidic residues" evidence="9">
    <location>
        <begin position="1192"/>
        <end position="1210"/>
    </location>
</feature>
<proteinExistence type="predicted"/>
<feature type="region of interest" description="Disordered" evidence="9">
    <location>
        <begin position="1252"/>
        <end position="1272"/>
    </location>
</feature>
<evidence type="ECO:0000256" key="8">
    <source>
        <dbReference type="SAM" id="Coils"/>
    </source>
</evidence>
<name>A0ABP1N133_XYLVO</name>
<feature type="region of interest" description="Disordered" evidence="9">
    <location>
        <begin position="1563"/>
        <end position="1597"/>
    </location>
</feature>
<gene>
    <name evidence="11" type="ORF">XYLVIOL_LOCUS1136</name>
</gene>
<evidence type="ECO:0000256" key="2">
    <source>
        <dbReference type="ARBA" id="ARBA00022723"/>
    </source>
</evidence>
<keyword evidence="12" id="KW-1185">Reference proteome</keyword>
<evidence type="ECO:0000256" key="9">
    <source>
        <dbReference type="SAM" id="MobiDB-lite"/>
    </source>
</evidence>
<feature type="domain" description="C2H2-type" evidence="10">
    <location>
        <begin position="1471"/>
        <end position="1499"/>
    </location>
</feature>
<feature type="compositionally biased region" description="Polar residues" evidence="9">
    <location>
        <begin position="1259"/>
        <end position="1269"/>
    </location>
</feature>
<dbReference type="InterPro" id="IPR013087">
    <property type="entry name" value="Znf_C2H2_type"/>
</dbReference>
<accession>A0ABP1N133</accession>
<dbReference type="Gene3D" id="3.30.160.60">
    <property type="entry name" value="Classic Zinc Finger"/>
    <property type="match status" value="2"/>
</dbReference>
<evidence type="ECO:0000259" key="10">
    <source>
        <dbReference type="PROSITE" id="PS50157"/>
    </source>
</evidence>
<keyword evidence="2" id="KW-0479">Metal-binding</keyword>
<evidence type="ECO:0000256" key="4">
    <source>
        <dbReference type="ARBA" id="ARBA00022771"/>
    </source>
</evidence>
<reference evidence="11 12" key="1">
    <citation type="submission" date="2024-08" db="EMBL/GenBank/DDBJ databases">
        <authorList>
            <person name="Will J Nash"/>
            <person name="Angela Man"/>
            <person name="Seanna McTaggart"/>
            <person name="Kendall Baker"/>
            <person name="Tom Barker"/>
            <person name="Leah Catchpole"/>
            <person name="Alex Durrant"/>
            <person name="Karim Gharbi"/>
            <person name="Naomi Irish"/>
            <person name="Gemy Kaithakottil"/>
            <person name="Debby Ku"/>
            <person name="Aaliyah Providence"/>
            <person name="Felix Shaw"/>
            <person name="David Swarbreck"/>
            <person name="Chris Watkins"/>
            <person name="Ann M. McCartney"/>
            <person name="Giulio Formenti"/>
            <person name="Alice Mouton"/>
            <person name="Noel Vella"/>
            <person name="Bjorn M von Reumont"/>
            <person name="Adriana Vella"/>
            <person name="Wilfried Haerty"/>
        </authorList>
    </citation>
    <scope>NUCLEOTIDE SEQUENCE [LARGE SCALE GENOMIC DNA]</scope>
</reference>
<dbReference type="InterPro" id="IPR050888">
    <property type="entry name" value="ZnF_C2H2-type_TF"/>
</dbReference>